<dbReference type="AlphaFoldDB" id="A0AAV1DRE2"/>
<sequence>MMATPPAPAKGTAAATATATATATPTAAATFQHRVPPSDDDCTSEAFINPTLLRWMRALARGYQSLLDKWNPYVLNRWIASSILLIVYFLRVLYLRGFFVVSYGLGIYLLSLLIGFISPKVDPDLEGPTLPTRSSDEFRPFVRRLPEFNCWYSFTVAVCIALVLTFFSALDVPVFWPLLVFYWVVLCILTLRKQILHMMKHKYVPFTAGKKVKFIPSYVRYCSIHSIEVSLELLFSYVLEIYSFPQTYGKKKSHSSENVSLSA</sequence>
<keyword evidence="3 6" id="KW-0812">Transmembrane</keyword>
<dbReference type="GO" id="GO:0006621">
    <property type="term" value="P:protein retention in ER lumen"/>
    <property type="evidence" value="ECO:0007669"/>
    <property type="project" value="TreeGrafter"/>
</dbReference>
<name>A0AAV1DRE2_OLDCO</name>
<evidence type="ECO:0000256" key="6">
    <source>
        <dbReference type="SAM" id="Phobius"/>
    </source>
</evidence>
<evidence type="ECO:0000313" key="7">
    <source>
        <dbReference type="EMBL" id="CAI9110224.1"/>
    </source>
</evidence>
<dbReference type="GO" id="GO:0005783">
    <property type="term" value="C:endoplasmic reticulum"/>
    <property type="evidence" value="ECO:0007669"/>
    <property type="project" value="GOC"/>
</dbReference>
<accession>A0AAV1DRE2</accession>
<evidence type="ECO:0000256" key="3">
    <source>
        <dbReference type="ARBA" id="ARBA00022692"/>
    </source>
</evidence>
<evidence type="ECO:0000313" key="8">
    <source>
        <dbReference type="Proteomes" id="UP001161247"/>
    </source>
</evidence>
<dbReference type="PANTHER" id="PTHR10743:SF28">
    <property type="entry name" value="PROTEIN RER1C"/>
    <property type="match status" value="1"/>
</dbReference>
<evidence type="ECO:0000256" key="4">
    <source>
        <dbReference type="ARBA" id="ARBA00022989"/>
    </source>
</evidence>
<reference evidence="7" key="1">
    <citation type="submission" date="2023-03" db="EMBL/GenBank/DDBJ databases">
        <authorList>
            <person name="Julca I."/>
        </authorList>
    </citation>
    <scope>NUCLEOTIDE SEQUENCE</scope>
</reference>
<evidence type="ECO:0000256" key="5">
    <source>
        <dbReference type="ARBA" id="ARBA00023136"/>
    </source>
</evidence>
<evidence type="ECO:0000256" key="2">
    <source>
        <dbReference type="ARBA" id="ARBA00006070"/>
    </source>
</evidence>
<gene>
    <name evidence="7" type="ORF">OLC1_LOCUS17927</name>
</gene>
<protein>
    <submittedName>
        <fullName evidence="7">OLC1v1010217C2</fullName>
    </submittedName>
</protein>
<organism evidence="7 8">
    <name type="scientific">Oldenlandia corymbosa var. corymbosa</name>
    <dbReference type="NCBI Taxonomy" id="529605"/>
    <lineage>
        <taxon>Eukaryota</taxon>
        <taxon>Viridiplantae</taxon>
        <taxon>Streptophyta</taxon>
        <taxon>Embryophyta</taxon>
        <taxon>Tracheophyta</taxon>
        <taxon>Spermatophyta</taxon>
        <taxon>Magnoliopsida</taxon>
        <taxon>eudicotyledons</taxon>
        <taxon>Gunneridae</taxon>
        <taxon>Pentapetalae</taxon>
        <taxon>asterids</taxon>
        <taxon>lamiids</taxon>
        <taxon>Gentianales</taxon>
        <taxon>Rubiaceae</taxon>
        <taxon>Rubioideae</taxon>
        <taxon>Spermacoceae</taxon>
        <taxon>Hedyotis-Oldenlandia complex</taxon>
        <taxon>Oldenlandia</taxon>
    </lineage>
</organism>
<comment type="similarity">
    <text evidence="2">Belongs to the RER1 family.</text>
</comment>
<feature type="transmembrane region" description="Helical" evidence="6">
    <location>
        <begin position="174"/>
        <end position="191"/>
    </location>
</feature>
<proteinExistence type="inferred from homology"/>
<keyword evidence="8" id="KW-1185">Reference proteome</keyword>
<dbReference type="Pfam" id="PF03248">
    <property type="entry name" value="Rer1"/>
    <property type="match status" value="1"/>
</dbReference>
<dbReference type="Proteomes" id="UP001161247">
    <property type="component" value="Chromosome 6"/>
</dbReference>
<keyword evidence="4 6" id="KW-1133">Transmembrane helix</keyword>
<dbReference type="PANTHER" id="PTHR10743">
    <property type="entry name" value="PROTEIN RER1"/>
    <property type="match status" value="1"/>
</dbReference>
<comment type="subcellular location">
    <subcellularLocation>
        <location evidence="1">Membrane</location>
        <topology evidence="1">Multi-pass membrane protein</topology>
    </subcellularLocation>
</comment>
<dbReference type="GO" id="GO:0000139">
    <property type="term" value="C:Golgi membrane"/>
    <property type="evidence" value="ECO:0007669"/>
    <property type="project" value="TreeGrafter"/>
</dbReference>
<feature type="transmembrane region" description="Helical" evidence="6">
    <location>
        <begin position="74"/>
        <end position="94"/>
    </location>
</feature>
<keyword evidence="5 6" id="KW-0472">Membrane</keyword>
<evidence type="ECO:0000256" key="1">
    <source>
        <dbReference type="ARBA" id="ARBA00004141"/>
    </source>
</evidence>
<dbReference type="EMBL" id="OX459123">
    <property type="protein sequence ID" value="CAI9110224.1"/>
    <property type="molecule type" value="Genomic_DNA"/>
</dbReference>
<feature type="transmembrane region" description="Helical" evidence="6">
    <location>
        <begin position="148"/>
        <end position="168"/>
    </location>
</feature>
<dbReference type="GO" id="GO:0006890">
    <property type="term" value="P:retrograde vesicle-mediated transport, Golgi to endoplasmic reticulum"/>
    <property type="evidence" value="ECO:0007669"/>
    <property type="project" value="TreeGrafter"/>
</dbReference>
<dbReference type="InterPro" id="IPR004932">
    <property type="entry name" value="Rer1"/>
</dbReference>
<feature type="transmembrane region" description="Helical" evidence="6">
    <location>
        <begin position="100"/>
        <end position="117"/>
    </location>
</feature>